<proteinExistence type="predicted"/>
<evidence type="ECO:0000256" key="4">
    <source>
        <dbReference type="ARBA" id="ARBA00023002"/>
    </source>
</evidence>
<protein>
    <recommendedName>
        <fullName evidence="8">Fatty acid hydroxylase domain-containing protein</fullName>
    </recommendedName>
</protein>
<dbReference type="EMBL" id="CP025704">
    <property type="protein sequence ID" value="AUN97770.1"/>
    <property type="molecule type" value="Genomic_DNA"/>
</dbReference>
<evidence type="ECO:0000256" key="5">
    <source>
        <dbReference type="ARBA" id="ARBA00023098"/>
    </source>
</evidence>
<sequence length="246" mass="28945">MNSEHSLMLNMVFIALGGLFHLAEYLWPDRSLTRKQEFGKDVIAFMLLSLCGVLISTPLIHYYRTLDLSLLAPLHELGSFTKIALATLITDFLNYWIHYYMHKYSWYWKAHVHHHRVENLYWFSGLRASFGHYVSFILSRVTVGIVLFNLSSGELFFYLSFGLITNFYQHTNARIGHRWVEWILVTPRVHRLHHASNGRRLKNLATIFSFWDRMFGTYVDPETHPADYELGVKSDKKSEWKELIGI</sequence>
<keyword evidence="6 7" id="KW-0472">Membrane</keyword>
<dbReference type="GO" id="GO:0012505">
    <property type="term" value="C:endomembrane system"/>
    <property type="evidence" value="ECO:0007669"/>
    <property type="project" value="UniProtKB-SubCell"/>
</dbReference>
<dbReference type="GO" id="GO:0005506">
    <property type="term" value="F:iron ion binding"/>
    <property type="evidence" value="ECO:0007669"/>
    <property type="project" value="InterPro"/>
</dbReference>
<evidence type="ECO:0000256" key="3">
    <source>
        <dbReference type="ARBA" id="ARBA00022989"/>
    </source>
</evidence>
<dbReference type="GO" id="GO:0008610">
    <property type="term" value="P:lipid biosynthetic process"/>
    <property type="evidence" value="ECO:0007669"/>
    <property type="project" value="InterPro"/>
</dbReference>
<evidence type="ECO:0000256" key="2">
    <source>
        <dbReference type="ARBA" id="ARBA00022692"/>
    </source>
</evidence>
<keyword evidence="4" id="KW-0560">Oxidoreductase</keyword>
<keyword evidence="5" id="KW-0443">Lipid metabolism</keyword>
<dbReference type="AlphaFoldDB" id="A0A2K9NQG1"/>
<evidence type="ECO:0000259" key="8">
    <source>
        <dbReference type="Pfam" id="PF04116"/>
    </source>
</evidence>
<reference evidence="9 10" key="1">
    <citation type="submission" date="2018-01" db="EMBL/GenBank/DDBJ databases">
        <title>Complete genome sequence of Bacteriovorax stolpii DSM12778.</title>
        <authorList>
            <person name="Tang B."/>
            <person name="Chang J."/>
        </authorList>
    </citation>
    <scope>NUCLEOTIDE SEQUENCE [LARGE SCALE GENOMIC DNA]</scope>
    <source>
        <strain evidence="9 10">DSM 12778</strain>
    </source>
</reference>
<keyword evidence="2 7" id="KW-0812">Transmembrane</keyword>
<dbReference type="Proteomes" id="UP000235584">
    <property type="component" value="Chromosome"/>
</dbReference>
<evidence type="ECO:0000313" key="10">
    <source>
        <dbReference type="Proteomes" id="UP000235584"/>
    </source>
</evidence>
<dbReference type="PANTHER" id="PTHR21624:SF1">
    <property type="entry name" value="ALKYLGLYCEROL MONOOXYGENASE"/>
    <property type="match status" value="1"/>
</dbReference>
<keyword evidence="3 7" id="KW-1133">Transmembrane helix</keyword>
<gene>
    <name evidence="9" type="ORF">C0V70_06515</name>
</gene>
<organism evidence="9 10">
    <name type="scientific">Bacteriovorax stolpii</name>
    <name type="common">Bdellovibrio stolpii</name>
    <dbReference type="NCBI Taxonomy" id="960"/>
    <lineage>
        <taxon>Bacteria</taxon>
        <taxon>Pseudomonadati</taxon>
        <taxon>Bdellovibrionota</taxon>
        <taxon>Bacteriovoracia</taxon>
        <taxon>Bacteriovoracales</taxon>
        <taxon>Bacteriovoracaceae</taxon>
        <taxon>Bacteriovorax</taxon>
    </lineage>
</organism>
<name>A0A2K9NQG1_BACTC</name>
<accession>A0A2K9NQG1</accession>
<evidence type="ECO:0000256" key="7">
    <source>
        <dbReference type="SAM" id="Phobius"/>
    </source>
</evidence>
<feature type="transmembrane region" description="Helical" evidence="7">
    <location>
        <begin position="145"/>
        <end position="168"/>
    </location>
</feature>
<dbReference type="InterPro" id="IPR051689">
    <property type="entry name" value="Sterol_desaturase/TMEM195"/>
</dbReference>
<evidence type="ECO:0000256" key="6">
    <source>
        <dbReference type="ARBA" id="ARBA00023136"/>
    </source>
</evidence>
<dbReference type="KEGG" id="bsto:C0V70_06515"/>
<feature type="transmembrane region" description="Helical" evidence="7">
    <location>
        <begin position="6"/>
        <end position="27"/>
    </location>
</feature>
<dbReference type="PANTHER" id="PTHR21624">
    <property type="entry name" value="STEROL DESATURASE-RELATED PROTEIN"/>
    <property type="match status" value="1"/>
</dbReference>
<dbReference type="Pfam" id="PF04116">
    <property type="entry name" value="FA_hydroxylase"/>
    <property type="match status" value="1"/>
</dbReference>
<comment type="subcellular location">
    <subcellularLocation>
        <location evidence="1">Endomembrane system</location>
        <topology evidence="1">Multi-pass membrane protein</topology>
    </subcellularLocation>
</comment>
<dbReference type="GO" id="GO:0050479">
    <property type="term" value="F:glyceryl-ether monooxygenase activity"/>
    <property type="evidence" value="ECO:0007669"/>
    <property type="project" value="TreeGrafter"/>
</dbReference>
<keyword evidence="10" id="KW-1185">Reference proteome</keyword>
<feature type="transmembrane region" description="Helical" evidence="7">
    <location>
        <begin position="42"/>
        <end position="63"/>
    </location>
</feature>
<dbReference type="GO" id="GO:0016020">
    <property type="term" value="C:membrane"/>
    <property type="evidence" value="ECO:0007669"/>
    <property type="project" value="GOC"/>
</dbReference>
<dbReference type="GO" id="GO:0006643">
    <property type="term" value="P:membrane lipid metabolic process"/>
    <property type="evidence" value="ECO:0007669"/>
    <property type="project" value="TreeGrafter"/>
</dbReference>
<dbReference type="InterPro" id="IPR006694">
    <property type="entry name" value="Fatty_acid_hydroxylase"/>
</dbReference>
<evidence type="ECO:0000313" key="9">
    <source>
        <dbReference type="EMBL" id="AUN97770.1"/>
    </source>
</evidence>
<evidence type="ECO:0000256" key="1">
    <source>
        <dbReference type="ARBA" id="ARBA00004127"/>
    </source>
</evidence>
<feature type="domain" description="Fatty acid hydroxylase" evidence="8">
    <location>
        <begin position="84"/>
        <end position="217"/>
    </location>
</feature>
<feature type="transmembrane region" description="Helical" evidence="7">
    <location>
        <begin position="83"/>
        <end position="100"/>
    </location>
</feature>
<dbReference type="RefSeq" id="WP_102243063.1">
    <property type="nucleotide sequence ID" value="NZ_CP025704.1"/>
</dbReference>